<comment type="caution">
    <text evidence="1">The sequence shown here is derived from an EMBL/GenBank/DDBJ whole genome shotgun (WGS) entry which is preliminary data.</text>
</comment>
<name>A0A5M6CEM1_9BACT</name>
<accession>A0A5M6CEM1</accession>
<dbReference type="EMBL" id="VWSH01000003">
    <property type="protein sequence ID" value="KAA5533433.1"/>
    <property type="molecule type" value="Genomic_DNA"/>
</dbReference>
<gene>
    <name evidence="1" type="ORF">F0919_12895</name>
</gene>
<keyword evidence="2" id="KW-1185">Reference proteome</keyword>
<proteinExistence type="predicted"/>
<dbReference type="Proteomes" id="UP000323632">
    <property type="component" value="Unassembled WGS sequence"/>
</dbReference>
<sequence length="94" mass="11194">MKYETTEFLKMKVNDLIHEIRETDTRYQHWYHKGCYQLASLYKKKLERLFTELSDANTSFLKEKTTDQLNRISTCVLLSDMGISYNEADGLIYI</sequence>
<dbReference type="AlphaFoldDB" id="A0A5M6CEM1"/>
<dbReference type="RefSeq" id="WP_150033180.1">
    <property type="nucleotide sequence ID" value="NZ_VWSH01000003.1"/>
</dbReference>
<reference evidence="1 2" key="1">
    <citation type="submission" date="2019-09" db="EMBL/GenBank/DDBJ databases">
        <title>Genome sequence and assembly of Taibaiella sp.</title>
        <authorList>
            <person name="Chhetri G."/>
        </authorList>
    </citation>
    <scope>NUCLEOTIDE SEQUENCE [LARGE SCALE GENOMIC DNA]</scope>
    <source>
        <strain evidence="1 2">KVB11</strain>
    </source>
</reference>
<evidence type="ECO:0000313" key="2">
    <source>
        <dbReference type="Proteomes" id="UP000323632"/>
    </source>
</evidence>
<evidence type="ECO:0000313" key="1">
    <source>
        <dbReference type="EMBL" id="KAA5533433.1"/>
    </source>
</evidence>
<protein>
    <submittedName>
        <fullName evidence="1">Uncharacterized protein</fullName>
    </submittedName>
</protein>
<organism evidence="1 2">
    <name type="scientific">Taibaiella lutea</name>
    <dbReference type="NCBI Taxonomy" id="2608001"/>
    <lineage>
        <taxon>Bacteria</taxon>
        <taxon>Pseudomonadati</taxon>
        <taxon>Bacteroidota</taxon>
        <taxon>Chitinophagia</taxon>
        <taxon>Chitinophagales</taxon>
        <taxon>Chitinophagaceae</taxon>
        <taxon>Taibaiella</taxon>
    </lineage>
</organism>